<name>A0AB39BNW8_9BACI</name>
<proteinExistence type="predicted"/>
<gene>
    <name evidence="1" type="ORF">AB3N04_12385</name>
</gene>
<dbReference type="PROSITE" id="PS51257">
    <property type="entry name" value="PROKAR_LIPOPROTEIN"/>
    <property type="match status" value="1"/>
</dbReference>
<reference evidence="1" key="1">
    <citation type="submission" date="2024-07" db="EMBL/GenBank/DDBJ databases">
        <title>Identification and characteristics of an arsenic-resistant bacterial isolate, which belongs to a novel species.</title>
        <authorList>
            <person name="Juszczyk A."/>
            <person name="Kowalczyk A."/>
            <person name="Was K."/>
            <person name="Kosowicz W."/>
            <person name="Budzyn A."/>
            <person name="Latowski D."/>
        </authorList>
    </citation>
    <scope>NUCLEOTIDE SEQUENCE</scope>
    <source>
        <strain evidence="1">As8PL</strain>
    </source>
</reference>
<dbReference type="EMBL" id="CP162551">
    <property type="protein sequence ID" value="XDI35512.1"/>
    <property type="molecule type" value="Genomic_DNA"/>
</dbReference>
<protein>
    <submittedName>
        <fullName evidence="1">Uncharacterized protein</fullName>
    </submittedName>
</protein>
<organism evidence="1">
    <name type="scientific">Alkalihalophilus sp. As8PL</name>
    <dbReference type="NCBI Taxonomy" id="3237103"/>
    <lineage>
        <taxon>Bacteria</taxon>
        <taxon>Bacillati</taxon>
        <taxon>Bacillota</taxon>
        <taxon>Bacilli</taxon>
        <taxon>Bacillales</taxon>
        <taxon>Bacillaceae</taxon>
        <taxon>Alkalihalophilus</taxon>
    </lineage>
</organism>
<accession>A0AB39BNW8</accession>
<sequence>MKKKWLVGLLVGTFLVTGCNDPDTPDVQALNDNHRISPEQVTYGLLGPGPINYGSIRHSAMKSQMAEVNTTGGSYRSANNYHQDLGDDQALMKRIVANESPFNPGSVMIAGHNAWVTVHVPQEFDQTNKKTELDKLKRTFLLEVPRYEIHLKES</sequence>
<dbReference type="RefSeq" id="WP_368503074.1">
    <property type="nucleotide sequence ID" value="NZ_CP162551.1"/>
</dbReference>
<dbReference type="AlphaFoldDB" id="A0AB39BNW8"/>
<evidence type="ECO:0000313" key="1">
    <source>
        <dbReference type="EMBL" id="XDI35512.1"/>
    </source>
</evidence>